<dbReference type="FunCoup" id="A0A1E7FZN2">
    <property type="interactions" value="53"/>
</dbReference>
<dbReference type="Pfam" id="PF21948">
    <property type="entry name" value="LplA-B_cat"/>
    <property type="match status" value="1"/>
</dbReference>
<dbReference type="AlphaFoldDB" id="A0A1E7FZN2"/>
<reference evidence="2 3" key="1">
    <citation type="submission" date="2016-09" db="EMBL/GenBank/DDBJ databases">
        <title>Extensive genetic diversity and differential bi-allelic expression allows diatom success in the polar Southern Ocean.</title>
        <authorList>
            <consortium name="DOE Joint Genome Institute"/>
            <person name="Mock T."/>
            <person name="Otillar R.P."/>
            <person name="Strauss J."/>
            <person name="Dupont C."/>
            <person name="Frickenhaus S."/>
            <person name="Maumus F."/>
            <person name="Mcmullan M."/>
            <person name="Sanges R."/>
            <person name="Schmutz J."/>
            <person name="Toseland A."/>
            <person name="Valas R."/>
            <person name="Veluchamy A."/>
            <person name="Ward B.J."/>
            <person name="Allen A."/>
            <person name="Barry K."/>
            <person name="Falciatore A."/>
            <person name="Ferrante M."/>
            <person name="Fortunato A.E."/>
            <person name="Gloeckner G."/>
            <person name="Gruber A."/>
            <person name="Hipkin R."/>
            <person name="Janech M."/>
            <person name="Kroth P."/>
            <person name="Leese F."/>
            <person name="Lindquist E."/>
            <person name="Lyon B.R."/>
            <person name="Martin J."/>
            <person name="Mayer C."/>
            <person name="Parker M."/>
            <person name="Quesneville H."/>
            <person name="Raymond J."/>
            <person name="Uhlig C."/>
            <person name="Valentin K.U."/>
            <person name="Worden A.Z."/>
            <person name="Armbrust E.V."/>
            <person name="Bowler C."/>
            <person name="Green B."/>
            <person name="Moulton V."/>
            <person name="Van Oosterhout C."/>
            <person name="Grigoriev I."/>
        </authorList>
    </citation>
    <scope>NUCLEOTIDE SEQUENCE [LARGE SCALE GENOMIC DNA]</scope>
    <source>
        <strain evidence="2 3">CCMP1102</strain>
    </source>
</reference>
<dbReference type="InterPro" id="IPR053264">
    <property type="entry name" value="Lipoate-ligase_2_inactive"/>
</dbReference>
<dbReference type="Proteomes" id="UP000095751">
    <property type="component" value="Unassembled WGS sequence"/>
</dbReference>
<dbReference type="OrthoDB" id="201621at2759"/>
<sequence>MIVMGIGGKPQKLLNIKNVINDKILVVKRFSGGGTVVMDENAIWTTIIAGRRRKPKLKHDHHDDNDDNDDNDEVFCKPYPRSIMEWTANAVYEITTLPKFSLREDDYVLNGTKKMGGNAQAITGRQGWLHHTSFLWDYKDVNMERYLKLPEKRPEYRSNRTHQDFLVKLKDYYGKDHDYRIFIDSMKEACEKGGLIETDWSTVYREVFCNDNTDETDSKDGMESWWLENRTRILHEL</sequence>
<dbReference type="InParanoid" id="A0A1E7FZN2"/>
<dbReference type="EMBL" id="KV784353">
    <property type="protein sequence ID" value="OEU23607.1"/>
    <property type="molecule type" value="Genomic_DNA"/>
</dbReference>
<evidence type="ECO:0000313" key="2">
    <source>
        <dbReference type="EMBL" id="OEU23607.1"/>
    </source>
</evidence>
<name>A0A1E7FZN2_9STRA</name>
<dbReference type="InterPro" id="IPR045864">
    <property type="entry name" value="aa-tRNA-synth_II/BPL/LPL"/>
</dbReference>
<accession>A0A1E7FZN2</accession>
<dbReference type="Gene3D" id="3.30.930.10">
    <property type="entry name" value="Bira Bifunctional Protein, Domain 2"/>
    <property type="match status" value="1"/>
</dbReference>
<evidence type="ECO:0000313" key="3">
    <source>
        <dbReference type="Proteomes" id="UP000095751"/>
    </source>
</evidence>
<dbReference type="KEGG" id="fcy:FRACYDRAFT_179099"/>
<dbReference type="PANTHER" id="PTHR43506">
    <property type="entry name" value="BIOTIN/LIPOATE A/B PROTEIN LIGASE FAMILY"/>
    <property type="match status" value="1"/>
</dbReference>
<dbReference type="InterPro" id="IPR004143">
    <property type="entry name" value="BPL_LPL_catalytic"/>
</dbReference>
<proteinExistence type="predicted"/>
<evidence type="ECO:0000259" key="1">
    <source>
        <dbReference type="PROSITE" id="PS51733"/>
    </source>
</evidence>
<feature type="domain" description="BPL/LPL catalytic" evidence="1">
    <location>
        <begin position="1"/>
        <end position="181"/>
    </location>
</feature>
<dbReference type="PANTHER" id="PTHR43506:SF1">
    <property type="entry name" value="BPL_LPL CATALYTIC DOMAIN-CONTAINING PROTEIN"/>
    <property type="match status" value="1"/>
</dbReference>
<protein>
    <recommendedName>
        <fullName evidence="1">BPL/LPL catalytic domain-containing protein</fullName>
    </recommendedName>
</protein>
<keyword evidence="3" id="KW-1185">Reference proteome</keyword>
<gene>
    <name evidence="2" type="ORF">FRACYDRAFT_179099</name>
</gene>
<dbReference type="SUPFAM" id="SSF55681">
    <property type="entry name" value="Class II aaRS and biotin synthetases"/>
    <property type="match status" value="1"/>
</dbReference>
<dbReference type="PROSITE" id="PS51733">
    <property type="entry name" value="BPL_LPL_CATALYTIC"/>
    <property type="match status" value="1"/>
</dbReference>
<organism evidence="2 3">
    <name type="scientific">Fragilariopsis cylindrus CCMP1102</name>
    <dbReference type="NCBI Taxonomy" id="635003"/>
    <lineage>
        <taxon>Eukaryota</taxon>
        <taxon>Sar</taxon>
        <taxon>Stramenopiles</taxon>
        <taxon>Ochrophyta</taxon>
        <taxon>Bacillariophyta</taxon>
        <taxon>Bacillariophyceae</taxon>
        <taxon>Bacillariophycidae</taxon>
        <taxon>Bacillariales</taxon>
        <taxon>Bacillariaceae</taxon>
        <taxon>Fragilariopsis</taxon>
    </lineage>
</organism>